<dbReference type="EMBL" id="JBEPLU010000001">
    <property type="protein sequence ID" value="MET3525874.1"/>
    <property type="molecule type" value="Genomic_DNA"/>
</dbReference>
<accession>A0ABV2EFS5</accession>
<feature type="transmembrane region" description="Helical" evidence="7">
    <location>
        <begin position="154"/>
        <end position="178"/>
    </location>
</feature>
<evidence type="ECO:0000313" key="9">
    <source>
        <dbReference type="EMBL" id="MET3525874.1"/>
    </source>
</evidence>
<dbReference type="NCBIfam" id="TIGR01097">
    <property type="entry name" value="PhnE"/>
    <property type="match status" value="1"/>
</dbReference>
<dbReference type="PANTHER" id="PTHR30043:SF1">
    <property type="entry name" value="ABC TRANSPORT SYSTEM PERMEASE PROTEIN P69"/>
    <property type="match status" value="1"/>
</dbReference>
<evidence type="ECO:0000256" key="2">
    <source>
        <dbReference type="ARBA" id="ARBA00022448"/>
    </source>
</evidence>
<organism evidence="9 10">
    <name type="scientific">Phenylobacterium koreense</name>
    <dbReference type="NCBI Taxonomy" id="266125"/>
    <lineage>
        <taxon>Bacteria</taxon>
        <taxon>Pseudomonadati</taxon>
        <taxon>Pseudomonadota</taxon>
        <taxon>Alphaproteobacteria</taxon>
        <taxon>Caulobacterales</taxon>
        <taxon>Caulobacteraceae</taxon>
        <taxon>Phenylobacterium</taxon>
    </lineage>
</organism>
<dbReference type="Pfam" id="PF00528">
    <property type="entry name" value="BPD_transp_1"/>
    <property type="match status" value="1"/>
</dbReference>
<evidence type="ECO:0000256" key="4">
    <source>
        <dbReference type="ARBA" id="ARBA00022692"/>
    </source>
</evidence>
<comment type="similarity">
    <text evidence="7">Belongs to the binding-protein-dependent transport system permease family.</text>
</comment>
<dbReference type="RefSeq" id="WP_331929690.1">
    <property type="nucleotide sequence ID" value="NZ_JBEPLU010000001.1"/>
</dbReference>
<feature type="domain" description="ABC transmembrane type-1" evidence="8">
    <location>
        <begin position="103"/>
        <end position="286"/>
    </location>
</feature>
<keyword evidence="4 7" id="KW-0812">Transmembrane</keyword>
<dbReference type="CDD" id="cd06261">
    <property type="entry name" value="TM_PBP2"/>
    <property type="match status" value="1"/>
</dbReference>
<dbReference type="InterPro" id="IPR035906">
    <property type="entry name" value="MetI-like_sf"/>
</dbReference>
<keyword evidence="3" id="KW-1003">Cell membrane</keyword>
<evidence type="ECO:0000259" key="8">
    <source>
        <dbReference type="PROSITE" id="PS50928"/>
    </source>
</evidence>
<comment type="subcellular location">
    <subcellularLocation>
        <location evidence="1 7">Cell membrane</location>
        <topology evidence="1 7">Multi-pass membrane protein</topology>
    </subcellularLocation>
</comment>
<evidence type="ECO:0000256" key="6">
    <source>
        <dbReference type="ARBA" id="ARBA00023136"/>
    </source>
</evidence>
<dbReference type="Gene3D" id="1.10.3720.10">
    <property type="entry name" value="MetI-like"/>
    <property type="match status" value="1"/>
</dbReference>
<dbReference type="InterPro" id="IPR000515">
    <property type="entry name" value="MetI-like"/>
</dbReference>
<keyword evidence="5 7" id="KW-1133">Transmembrane helix</keyword>
<gene>
    <name evidence="9" type="ORF">ABID41_000969</name>
</gene>
<comment type="caution">
    <text evidence="9">The sequence shown here is derived from an EMBL/GenBank/DDBJ whole genome shotgun (WGS) entry which is preliminary data.</text>
</comment>
<name>A0ABV2EFS5_9CAUL</name>
<feature type="transmembrane region" description="Helical" evidence="7">
    <location>
        <begin position="109"/>
        <end position="133"/>
    </location>
</feature>
<evidence type="ECO:0000256" key="1">
    <source>
        <dbReference type="ARBA" id="ARBA00004651"/>
    </source>
</evidence>
<protein>
    <submittedName>
        <fullName evidence="9">Phosphonate transport system permease protein</fullName>
    </submittedName>
</protein>
<evidence type="ECO:0000313" key="10">
    <source>
        <dbReference type="Proteomes" id="UP001549110"/>
    </source>
</evidence>
<feature type="transmembrane region" description="Helical" evidence="7">
    <location>
        <begin position="28"/>
        <end position="45"/>
    </location>
</feature>
<proteinExistence type="inferred from homology"/>
<evidence type="ECO:0000256" key="5">
    <source>
        <dbReference type="ARBA" id="ARBA00022989"/>
    </source>
</evidence>
<dbReference type="PANTHER" id="PTHR30043">
    <property type="entry name" value="PHOSPHONATES TRANSPORT SYSTEM PERMEASE PROTEIN"/>
    <property type="match status" value="1"/>
</dbReference>
<keyword evidence="10" id="KW-1185">Reference proteome</keyword>
<keyword evidence="2 7" id="KW-0813">Transport</keyword>
<dbReference type="InterPro" id="IPR005769">
    <property type="entry name" value="PhnE/PtxC"/>
</dbReference>
<dbReference type="SUPFAM" id="SSF161098">
    <property type="entry name" value="MetI-like"/>
    <property type="match status" value="1"/>
</dbReference>
<keyword evidence="6 7" id="KW-0472">Membrane</keyword>
<reference evidence="9 10" key="1">
    <citation type="submission" date="2024-06" db="EMBL/GenBank/DDBJ databases">
        <title>Genomic Encyclopedia of Type Strains, Phase IV (KMG-IV): sequencing the most valuable type-strain genomes for metagenomic binning, comparative biology and taxonomic classification.</title>
        <authorList>
            <person name="Goeker M."/>
        </authorList>
    </citation>
    <scope>NUCLEOTIDE SEQUENCE [LARGE SCALE GENOMIC DNA]</scope>
    <source>
        <strain evidence="9 10">DSM 17809</strain>
    </source>
</reference>
<feature type="transmembrane region" description="Helical" evidence="7">
    <location>
        <begin position="267"/>
        <end position="284"/>
    </location>
</feature>
<dbReference type="PROSITE" id="PS50928">
    <property type="entry name" value="ABC_TM1"/>
    <property type="match status" value="1"/>
</dbReference>
<dbReference type="Proteomes" id="UP001549110">
    <property type="component" value="Unassembled WGS sequence"/>
</dbReference>
<evidence type="ECO:0000256" key="3">
    <source>
        <dbReference type="ARBA" id="ARBA00022475"/>
    </source>
</evidence>
<sequence length="300" mass="32509">MNFAVKADTVVVDAFEHERSQILRRQRTQTAFSVLIFSVILAISLERSGFIGADLGADPVGRVVSLLHRLSPDLRLEALFAGRRTPGSLASWYYDLPLWLKAAWQTFEMAVLSSAFGTFGGVLAGFLCARNLMPFAPLRFVVRRTLEAIRTLPEIIIALILVAAFGVGPFAGILALSISTMGGLGKLFSEINEQVDDRPIEALQASGANRLRQIRFGVLPQVLPAYASYGLIRLEANIGGAAGLGIVGAGGIGIELQRAITFTEYDTYLAILLLIVGMIFAIDVTSEKIRHHLLGLARDK</sequence>
<evidence type="ECO:0000256" key="7">
    <source>
        <dbReference type="RuleBase" id="RU363032"/>
    </source>
</evidence>